<reference evidence="2" key="2">
    <citation type="submission" date="2006-09" db="EMBL/GenBank/DDBJ databases">
        <title>The genome sequence of Plasmodium falciparum Dd2.</title>
        <authorList>
            <consortium name="The Broad Institute Genome Sequencing Platform"/>
            <person name="Birren B."/>
            <person name="Lander E."/>
            <person name="Galagan J."/>
            <person name="Nusbaum C."/>
            <person name="Devon K."/>
            <person name="Henn M."/>
            <person name="Jaffe D."/>
            <person name="Butler J."/>
            <person name="Alvarez P."/>
            <person name="Gnerre S."/>
            <person name="Grabherr M."/>
            <person name="Kleber M."/>
            <person name="Mauceli E."/>
            <person name="Brockman W."/>
            <person name="MacCallum I.A."/>
            <person name="Rounsley S."/>
            <person name="Young S."/>
            <person name="LaButti K."/>
            <person name="Pushparaj V."/>
            <person name="DeCaprio D."/>
            <person name="Crawford M."/>
            <person name="Koehrsen M."/>
            <person name="Engels R."/>
            <person name="Montgomery P."/>
            <person name="Pearson M."/>
            <person name="Howarth C."/>
            <person name="Larson L."/>
            <person name="Luoma S."/>
            <person name="White J."/>
            <person name="Kodira C."/>
            <person name="Zeng Q."/>
            <person name="O'Leary S."/>
            <person name="Yandava C."/>
            <person name="Alvarado L."/>
            <person name="Wirth D."/>
            <person name="Volkman S."/>
            <person name="Hartl D."/>
        </authorList>
    </citation>
    <scope>NUCLEOTIDE SEQUENCE [LARGE SCALE GENOMIC DNA]</scope>
</reference>
<dbReference type="AlphaFoldDB" id="A0A0L7LYA5"/>
<evidence type="ECO:0000313" key="1">
    <source>
        <dbReference type="EMBL" id="KOB85604.1"/>
    </source>
</evidence>
<gene>
    <name evidence="1" type="ORF">PFDG_01086</name>
</gene>
<accession>A0A0L7LYA5</accession>
<dbReference type="Proteomes" id="UP000054282">
    <property type="component" value="Unassembled WGS sequence"/>
</dbReference>
<reference evidence="2" key="1">
    <citation type="submission" date="2006-09" db="EMBL/GenBank/DDBJ databases">
        <title>Annotation of Plasmodium falciparum Dd2.</title>
        <authorList>
            <consortium name="The Broad Institute Genome Sequencing Platform"/>
            <person name="Volkman S.K."/>
            <person name="Neafsey D.E."/>
            <person name="Dash A.P."/>
            <person name="Chitnis C.E."/>
            <person name="Hartl D.L."/>
            <person name="Young S.K."/>
            <person name="Zeng Q."/>
            <person name="Koehrsen M."/>
            <person name="Alvarado L."/>
            <person name="Berlin A."/>
            <person name="Borenstein D."/>
            <person name="Chapman S.B."/>
            <person name="Chen Z."/>
            <person name="Engels R."/>
            <person name="Freedman E."/>
            <person name="Gellesch M."/>
            <person name="Goldberg J."/>
            <person name="Griggs A."/>
            <person name="Gujja S."/>
            <person name="Heilman E.R."/>
            <person name="Heiman D.I."/>
            <person name="Howarth C."/>
            <person name="Jen D."/>
            <person name="Larson L."/>
            <person name="Mehta T."/>
            <person name="Neiman D."/>
            <person name="Park D."/>
            <person name="Pearson M."/>
            <person name="Roberts A."/>
            <person name="Saif S."/>
            <person name="Shea T."/>
            <person name="Shenoy N."/>
            <person name="Sisk P."/>
            <person name="Stolte C."/>
            <person name="Sykes S."/>
            <person name="Walk T."/>
            <person name="White J."/>
            <person name="Yandava C."/>
            <person name="Haas B."/>
            <person name="Henn M.R."/>
            <person name="Nusbaum C."/>
            <person name="Birren B."/>
        </authorList>
    </citation>
    <scope>NUCLEOTIDE SEQUENCE [LARGE SCALE GENOMIC DNA]</scope>
</reference>
<proteinExistence type="predicted"/>
<protein>
    <submittedName>
        <fullName evidence="1">Uncharacterized protein</fullName>
    </submittedName>
</protein>
<evidence type="ECO:0000313" key="2">
    <source>
        <dbReference type="Proteomes" id="UP000054282"/>
    </source>
</evidence>
<dbReference type="KEGG" id="pfd:PFDG_01086"/>
<organism evidence="1 2">
    <name type="scientific">Plasmodium falciparum (isolate Dd2)</name>
    <dbReference type="NCBI Taxonomy" id="57267"/>
    <lineage>
        <taxon>Eukaryota</taxon>
        <taxon>Sar</taxon>
        <taxon>Alveolata</taxon>
        <taxon>Apicomplexa</taxon>
        <taxon>Aconoidasida</taxon>
        <taxon>Haemosporida</taxon>
        <taxon>Plasmodiidae</taxon>
        <taxon>Plasmodium</taxon>
        <taxon>Plasmodium (Laverania)</taxon>
    </lineage>
</organism>
<sequence length="27" mass="3354">MCILKILKILMFTNSYHIHLYLIYIKK</sequence>
<name>A0A0L7LYA5_PLAF4</name>
<dbReference type="EMBL" id="DS016158">
    <property type="protein sequence ID" value="KOB85604.1"/>
    <property type="molecule type" value="Genomic_DNA"/>
</dbReference>